<keyword evidence="3" id="KW-1185">Reference proteome</keyword>
<evidence type="ECO:0000256" key="1">
    <source>
        <dbReference type="SAM" id="MobiDB-lite"/>
    </source>
</evidence>
<dbReference type="Proteomes" id="UP001265746">
    <property type="component" value="Unassembled WGS sequence"/>
</dbReference>
<evidence type="ECO:0000313" key="2">
    <source>
        <dbReference type="EMBL" id="KAK2599434.1"/>
    </source>
</evidence>
<feature type="compositionally biased region" description="Polar residues" evidence="1">
    <location>
        <begin position="242"/>
        <end position="255"/>
    </location>
</feature>
<accession>A0AAD9VZZ0</accession>
<feature type="region of interest" description="Disordered" evidence="1">
    <location>
        <begin position="180"/>
        <end position="255"/>
    </location>
</feature>
<organism evidence="2 3">
    <name type="scientific">Phomopsis amygdali</name>
    <name type="common">Fusicoccum amygdali</name>
    <dbReference type="NCBI Taxonomy" id="1214568"/>
    <lineage>
        <taxon>Eukaryota</taxon>
        <taxon>Fungi</taxon>
        <taxon>Dikarya</taxon>
        <taxon>Ascomycota</taxon>
        <taxon>Pezizomycotina</taxon>
        <taxon>Sordariomycetes</taxon>
        <taxon>Sordariomycetidae</taxon>
        <taxon>Diaporthales</taxon>
        <taxon>Diaporthaceae</taxon>
        <taxon>Diaporthe</taxon>
    </lineage>
</organism>
<sequence>MSGGQNVASDQYSRADVGTRGLACPFAKSDPERYMNVEACKTIEGFKEPRFLFEHMWRKHTRFYRCGYCIHKWSTSLSRKDVKQKKEQHWKSCEDKLRGAQLPEEPDEGRIELLNGRQQRQFEKIRSMKDVGTKLEALYGACGKPLPETYHATTVFPAVPPEMTYELETRNTSYHNQQSIGHGEGFLEGFGRVDPGAPSQHRRPPTSSNVSRINAALKAGNNAAVSGADRPRDADSGYASMPNDSGDTTDNSSGFQLPFEHVMEWPTAYARHHGMVATHVTVSSSGYVASDDNFTPIYDHGQHGYVRSDGDSGLALYDGASMSRDASLLGLMSPNSGPDNVGEDARSWSFYPDLE</sequence>
<protein>
    <submittedName>
        <fullName evidence="2">Uncharacterized protein</fullName>
    </submittedName>
</protein>
<dbReference type="AlphaFoldDB" id="A0AAD9VZZ0"/>
<dbReference type="EMBL" id="JAUJFL010000007">
    <property type="protein sequence ID" value="KAK2599434.1"/>
    <property type="molecule type" value="Genomic_DNA"/>
</dbReference>
<name>A0AAD9VZZ0_PHOAM</name>
<comment type="caution">
    <text evidence="2">The sequence shown here is derived from an EMBL/GenBank/DDBJ whole genome shotgun (WGS) entry which is preliminary data.</text>
</comment>
<evidence type="ECO:0000313" key="3">
    <source>
        <dbReference type="Proteomes" id="UP001265746"/>
    </source>
</evidence>
<proteinExistence type="predicted"/>
<reference evidence="2" key="1">
    <citation type="submission" date="2023-06" db="EMBL/GenBank/DDBJ databases">
        <authorList>
            <person name="Noh H."/>
        </authorList>
    </citation>
    <scope>NUCLEOTIDE SEQUENCE</scope>
    <source>
        <strain evidence="2">DUCC20226</strain>
    </source>
</reference>
<gene>
    <name evidence="2" type="ORF">N8I77_011188</name>
</gene>
<feature type="region of interest" description="Disordered" evidence="1">
    <location>
        <begin position="333"/>
        <end position="355"/>
    </location>
</feature>